<dbReference type="InterPro" id="IPR036291">
    <property type="entry name" value="NAD(P)-bd_dom_sf"/>
</dbReference>
<dbReference type="AlphaFoldDB" id="A0AAV9IL59"/>
<dbReference type="EMBL" id="JANCYU010000058">
    <property type="protein sequence ID" value="KAK4528009.1"/>
    <property type="molecule type" value="Genomic_DNA"/>
</dbReference>
<dbReference type="Gene3D" id="3.40.50.720">
    <property type="entry name" value="NAD(P)-binding Rossmann-like Domain"/>
    <property type="match status" value="1"/>
</dbReference>
<evidence type="ECO:0000256" key="1">
    <source>
        <dbReference type="ARBA" id="ARBA00001911"/>
    </source>
</evidence>
<dbReference type="InterPro" id="IPR005888">
    <property type="entry name" value="dTDP_Gluc_deHydtase"/>
</dbReference>
<sequence>MSCFGRDQDKLVYKPRVILITGGAGFIGSHVVSYLLREYPEYLIINYDKLDYCASLKNLSDVAHYPNYRFVKGDILSEDLVSYVLESHSVDTVIHMAAQTHVDASFGNSLFFTNTNVLGTHTLLECCRKYGRIGRFIHQSTDEIYGGEHEGMNTELSLPAPSNPYACSKAAAEFIAVGYYKSFGFPVMITRSNNVYGPRQYPDKLIPKSICLLQQGQKCFVHGDGKHRRNWLYADDAARAIDCILHRGVVGEIYNVGSDFECCTLDVIRDLLSLFGYTDDFENHIQFVRDRPYNDRRYRLDSTKLRSLGWQPLVPWKQGLQRTLEWYSSDNIHNWDEGFGFQYGLVSHPNHFSTATNIKTNDTV</sequence>
<dbReference type="GO" id="GO:0008460">
    <property type="term" value="F:dTDP-glucose 4,6-dehydratase activity"/>
    <property type="evidence" value="ECO:0007669"/>
    <property type="project" value="InterPro"/>
</dbReference>
<comment type="cofactor">
    <cofactor evidence="1">
        <name>NAD(+)</name>
        <dbReference type="ChEBI" id="CHEBI:57540"/>
    </cofactor>
</comment>
<dbReference type="InterPro" id="IPR016040">
    <property type="entry name" value="NAD(P)-bd_dom"/>
</dbReference>
<dbReference type="PANTHER" id="PTHR43000">
    <property type="entry name" value="DTDP-D-GLUCOSE 4,6-DEHYDRATASE-RELATED"/>
    <property type="match status" value="1"/>
</dbReference>
<dbReference type="Gene3D" id="3.90.25.10">
    <property type="entry name" value="UDP-galactose 4-epimerase, domain 1"/>
    <property type="match status" value="1"/>
</dbReference>
<evidence type="ECO:0000259" key="4">
    <source>
        <dbReference type="Pfam" id="PF16363"/>
    </source>
</evidence>
<comment type="caution">
    <text evidence="5">The sequence shown here is derived from an EMBL/GenBank/DDBJ whole genome shotgun (WGS) entry which is preliminary data.</text>
</comment>
<dbReference type="GO" id="GO:0009225">
    <property type="term" value="P:nucleotide-sugar metabolic process"/>
    <property type="evidence" value="ECO:0007669"/>
    <property type="project" value="InterPro"/>
</dbReference>
<keyword evidence="2" id="KW-0520">NAD</keyword>
<gene>
    <name evidence="5" type="ORF">GAYE_SCF47G5943</name>
</gene>
<evidence type="ECO:0000256" key="2">
    <source>
        <dbReference type="ARBA" id="ARBA00023027"/>
    </source>
</evidence>
<dbReference type="Proteomes" id="UP001300502">
    <property type="component" value="Unassembled WGS sequence"/>
</dbReference>
<proteinExistence type="predicted"/>
<protein>
    <recommendedName>
        <fullName evidence="4">NAD(P)-binding domain-containing protein</fullName>
    </recommendedName>
</protein>
<evidence type="ECO:0000256" key="3">
    <source>
        <dbReference type="ARBA" id="ARBA00023239"/>
    </source>
</evidence>
<name>A0AAV9IL59_9RHOD</name>
<organism evidence="5 6">
    <name type="scientific">Galdieria yellowstonensis</name>
    <dbReference type="NCBI Taxonomy" id="3028027"/>
    <lineage>
        <taxon>Eukaryota</taxon>
        <taxon>Rhodophyta</taxon>
        <taxon>Bangiophyceae</taxon>
        <taxon>Galdieriales</taxon>
        <taxon>Galdieriaceae</taxon>
        <taxon>Galdieria</taxon>
    </lineage>
</organism>
<evidence type="ECO:0000313" key="6">
    <source>
        <dbReference type="Proteomes" id="UP001300502"/>
    </source>
</evidence>
<reference evidence="5 6" key="1">
    <citation type="submission" date="2022-07" db="EMBL/GenBank/DDBJ databases">
        <title>Genome-wide signatures of adaptation to extreme environments.</title>
        <authorList>
            <person name="Cho C.H."/>
            <person name="Yoon H.S."/>
        </authorList>
    </citation>
    <scope>NUCLEOTIDE SEQUENCE [LARGE SCALE GENOMIC DNA]</scope>
    <source>
        <strain evidence="5 6">108.79 E11</strain>
    </source>
</reference>
<dbReference type="CDD" id="cd05246">
    <property type="entry name" value="dTDP_GD_SDR_e"/>
    <property type="match status" value="1"/>
</dbReference>
<dbReference type="Pfam" id="PF16363">
    <property type="entry name" value="GDP_Man_Dehyd"/>
    <property type="match status" value="1"/>
</dbReference>
<dbReference type="FunFam" id="3.40.50.720:FF:000304">
    <property type="entry name" value="UDP-glucose 4,6-dehydratase"/>
    <property type="match status" value="1"/>
</dbReference>
<evidence type="ECO:0000313" key="5">
    <source>
        <dbReference type="EMBL" id="KAK4528009.1"/>
    </source>
</evidence>
<accession>A0AAV9IL59</accession>
<dbReference type="SUPFAM" id="SSF51735">
    <property type="entry name" value="NAD(P)-binding Rossmann-fold domains"/>
    <property type="match status" value="1"/>
</dbReference>
<keyword evidence="3" id="KW-0456">Lyase</keyword>
<feature type="domain" description="NAD(P)-binding" evidence="4">
    <location>
        <begin position="19"/>
        <end position="322"/>
    </location>
</feature>
<keyword evidence="6" id="KW-1185">Reference proteome</keyword>